<dbReference type="InterPro" id="IPR036397">
    <property type="entry name" value="RNaseH_sf"/>
</dbReference>
<feature type="domain" description="CCHC-type" evidence="6">
    <location>
        <begin position="254"/>
        <end position="269"/>
    </location>
</feature>
<dbReference type="PROSITE" id="PS50158">
    <property type="entry name" value="ZF_CCHC"/>
    <property type="match status" value="1"/>
</dbReference>
<keyword evidence="1" id="KW-0479">Metal-binding</keyword>
<evidence type="ECO:0000256" key="1">
    <source>
        <dbReference type="ARBA" id="ARBA00022723"/>
    </source>
</evidence>
<evidence type="ECO:0000259" key="7">
    <source>
        <dbReference type="PROSITE" id="PS50994"/>
    </source>
</evidence>
<dbReference type="InterPro" id="IPR025724">
    <property type="entry name" value="GAG-pre-integrase_dom"/>
</dbReference>
<evidence type="ECO:0000256" key="5">
    <source>
        <dbReference type="SAM" id="MobiDB-lite"/>
    </source>
</evidence>
<protein>
    <submittedName>
        <fullName evidence="8">Retrovirus-related pol polyprotein from transposon TNT 1-94</fullName>
    </submittedName>
</protein>
<feature type="coiled-coil region" evidence="4">
    <location>
        <begin position="485"/>
        <end position="519"/>
    </location>
</feature>
<organism evidence="8 9">
    <name type="scientific">Tanacetum coccineum</name>
    <dbReference type="NCBI Taxonomy" id="301880"/>
    <lineage>
        <taxon>Eukaryota</taxon>
        <taxon>Viridiplantae</taxon>
        <taxon>Streptophyta</taxon>
        <taxon>Embryophyta</taxon>
        <taxon>Tracheophyta</taxon>
        <taxon>Spermatophyta</taxon>
        <taxon>Magnoliopsida</taxon>
        <taxon>eudicotyledons</taxon>
        <taxon>Gunneridae</taxon>
        <taxon>Pentapetalae</taxon>
        <taxon>asterids</taxon>
        <taxon>campanulids</taxon>
        <taxon>Asterales</taxon>
        <taxon>Asteraceae</taxon>
        <taxon>Asteroideae</taxon>
        <taxon>Anthemideae</taxon>
        <taxon>Anthemidinae</taxon>
        <taxon>Tanacetum</taxon>
    </lineage>
</organism>
<dbReference type="Proteomes" id="UP001151760">
    <property type="component" value="Unassembled WGS sequence"/>
</dbReference>
<name>A0ABQ4Z571_9ASTR</name>
<dbReference type="InterPro" id="IPR057670">
    <property type="entry name" value="SH3_retrovirus"/>
</dbReference>
<feature type="domain" description="Integrase catalytic" evidence="7">
    <location>
        <begin position="1028"/>
        <end position="1108"/>
    </location>
</feature>
<keyword evidence="2" id="KW-0378">Hydrolase</keyword>
<evidence type="ECO:0000256" key="2">
    <source>
        <dbReference type="ARBA" id="ARBA00022801"/>
    </source>
</evidence>
<dbReference type="InterPro" id="IPR001878">
    <property type="entry name" value="Znf_CCHC"/>
</dbReference>
<dbReference type="InterPro" id="IPR001584">
    <property type="entry name" value="Integrase_cat-core"/>
</dbReference>
<dbReference type="CDD" id="cd09272">
    <property type="entry name" value="RNase_HI_RT_Ty1"/>
    <property type="match status" value="1"/>
</dbReference>
<dbReference type="SUPFAM" id="SSF53098">
    <property type="entry name" value="Ribonuclease H-like"/>
    <property type="match status" value="1"/>
</dbReference>
<dbReference type="Gene3D" id="3.30.420.10">
    <property type="entry name" value="Ribonuclease H-like superfamily/Ribonuclease H"/>
    <property type="match status" value="2"/>
</dbReference>
<dbReference type="Pfam" id="PF25597">
    <property type="entry name" value="SH3_retrovirus"/>
    <property type="match status" value="1"/>
</dbReference>
<dbReference type="PANTHER" id="PTHR42648:SF18">
    <property type="entry name" value="RETROTRANSPOSON, UNCLASSIFIED-LIKE PROTEIN"/>
    <property type="match status" value="1"/>
</dbReference>
<dbReference type="Pfam" id="PF13976">
    <property type="entry name" value="gag_pre-integrs"/>
    <property type="match status" value="1"/>
</dbReference>
<dbReference type="SUPFAM" id="SSF56672">
    <property type="entry name" value="DNA/RNA polymerases"/>
    <property type="match status" value="1"/>
</dbReference>
<dbReference type="InterPro" id="IPR013103">
    <property type="entry name" value="RVT_2"/>
</dbReference>
<dbReference type="InterPro" id="IPR036875">
    <property type="entry name" value="Znf_CCHC_sf"/>
</dbReference>
<dbReference type="SMART" id="SM00343">
    <property type="entry name" value="ZnF_C2HC"/>
    <property type="match status" value="1"/>
</dbReference>
<dbReference type="PANTHER" id="PTHR42648">
    <property type="entry name" value="TRANSPOSASE, PUTATIVE-RELATED"/>
    <property type="match status" value="1"/>
</dbReference>
<evidence type="ECO:0000313" key="9">
    <source>
        <dbReference type="Proteomes" id="UP001151760"/>
    </source>
</evidence>
<keyword evidence="4" id="KW-0175">Coiled coil</keyword>
<dbReference type="PROSITE" id="PS50994">
    <property type="entry name" value="INTEGRASE"/>
    <property type="match status" value="1"/>
</dbReference>
<dbReference type="EMBL" id="BQNB010011009">
    <property type="protein sequence ID" value="GJS84891.1"/>
    <property type="molecule type" value="Genomic_DNA"/>
</dbReference>
<evidence type="ECO:0000256" key="4">
    <source>
        <dbReference type="SAM" id="Coils"/>
    </source>
</evidence>
<dbReference type="SUPFAM" id="SSF57756">
    <property type="entry name" value="Retrovirus zinc finger-like domains"/>
    <property type="match status" value="1"/>
</dbReference>
<feature type="region of interest" description="Disordered" evidence="5">
    <location>
        <begin position="651"/>
        <end position="680"/>
    </location>
</feature>
<evidence type="ECO:0000256" key="3">
    <source>
        <dbReference type="PROSITE-ProRule" id="PRU00047"/>
    </source>
</evidence>
<reference evidence="8" key="1">
    <citation type="journal article" date="2022" name="Int. J. Mol. Sci.">
        <title>Draft Genome of Tanacetum Coccineum: Genomic Comparison of Closely Related Tanacetum-Family Plants.</title>
        <authorList>
            <person name="Yamashiro T."/>
            <person name="Shiraishi A."/>
            <person name="Nakayama K."/>
            <person name="Satake H."/>
        </authorList>
    </citation>
    <scope>NUCLEOTIDE SEQUENCE</scope>
</reference>
<dbReference type="InterPro" id="IPR043502">
    <property type="entry name" value="DNA/RNA_pol_sf"/>
</dbReference>
<comment type="caution">
    <text evidence="8">The sequence shown here is derived from an EMBL/GenBank/DDBJ whole genome shotgun (WGS) entry which is preliminary data.</text>
</comment>
<evidence type="ECO:0000259" key="6">
    <source>
        <dbReference type="PROSITE" id="PS50158"/>
    </source>
</evidence>
<proteinExistence type="predicted"/>
<keyword evidence="9" id="KW-1185">Reference proteome</keyword>
<dbReference type="Pfam" id="PF07727">
    <property type="entry name" value="RVT_2"/>
    <property type="match status" value="1"/>
</dbReference>
<keyword evidence="3" id="KW-0862">Zinc</keyword>
<evidence type="ECO:0000313" key="8">
    <source>
        <dbReference type="EMBL" id="GJS84891.1"/>
    </source>
</evidence>
<keyword evidence="3" id="KW-0863">Zinc-finger</keyword>
<reference evidence="8" key="2">
    <citation type="submission" date="2022-01" db="EMBL/GenBank/DDBJ databases">
        <authorList>
            <person name="Yamashiro T."/>
            <person name="Shiraishi A."/>
            <person name="Satake H."/>
            <person name="Nakayama K."/>
        </authorList>
    </citation>
    <scope>NUCLEOTIDE SEQUENCE</scope>
</reference>
<dbReference type="InterPro" id="IPR012337">
    <property type="entry name" value="RNaseH-like_sf"/>
</dbReference>
<gene>
    <name evidence="8" type="ORF">Tco_0751432</name>
</gene>
<accession>A0ABQ4Z571</accession>
<dbReference type="InterPro" id="IPR039537">
    <property type="entry name" value="Retrotran_Ty1/copia-like"/>
</dbReference>
<dbReference type="Gene3D" id="4.10.60.10">
    <property type="entry name" value="Zinc finger, CCHC-type"/>
    <property type="match status" value="1"/>
</dbReference>
<sequence length="1770" mass="202131">MSTSKTYQQSLADASSETSFEIAQSVRIYQGDDYCIMMLRWSLNLILLSIPNDIYNSVDACTSAKDMWKRVEREALVSVYNRFAQLMNDLERNDMHFPIVTINTKFLNSLQPEWLKYVTQVRLAKRLTVDTFDDLFDYLQQFEKLVNVSRAKKNTSSYYVTHPTSVVDYEDEYQQDDVHTNSEDPLTSAMLNQAIIQGDRVNIQSRNSGNAGRNNRRAYVQEEIVEGSNAPNETGNVQRTLRTSSSGNTSTVQCYNCSGKGHYARNCPKPRVRDSKYFMEQMLLAKQDEAGVILTDEQNDFLFADASRMEEIEELSANICLMARIQPADNTSDAGPSYDSAFISEVQSSSNTENEEQMYPTHTKIINSTIGDDQIDSDIIFDSPNGNVNSGSIEKDTHVPDLCALEQLARNAYQEAEKQQIFAQKVQKQNTTLTSQLELYKERVRVLENINGDNNYLNEFLEADKRAKHFSQQAQSQFVRDRDIIRDLEKQRDKLDLDVKDYKRKNEELQKTHSILKRQMSENEDIYHDTVLDLEAKLKKNVDLILKLGNSLQGIFMLGPKPLFVYDLQLKHGNSEISLNVRDTEDTLDDASKSQQKVYEKMNDPIAVANKQNCWTIDYAQINALYKDFVPQKELSAEQKYFPSSFIPSDKKSNATPSIPASMPRMNAASSVRRPMNRDSHVKDSVLANSKKPAKKVAVYVRKNKQTDNTSENVISNKENVIDVDVANASKAKTLLCVSCMQNVLIPCHDNCFANYKLNVHSNVRRTLSTKSRTPKSYDTTYVVHKTRFSKESTLSKSLDTTYVVSKPKIDVGSTSKANDKVSSTKKRNLRDKSLSTYMKNKIRTSQIWQKWFESKPNVVWSPVNTKPNGQNSRSSEKQSVVQIVLWIVDSGCSKHMTGDRSLLKNFIEKFMGTVRFGNDNFAAITGYGDYIQGNITICHVYYVEGESNLYTISISDMAASSPVCLMSKATSTKSWLWHRRLSHLNFGTINDLTRLDLVDGLPKFKYGKDHLCSACERGKSKKASHPLKLVPSDHSKLELLHMDLCGPMRVASINGKKYILVIVDDYSRYTWVYFLHSKDETPEIIKKFIAQAQLNYKAKVCKIRTDNVERRNRTLVEAARTMLIFSRLPEFLWAEAVATTCFTQNRSIIHTRHNKTPYELLRGRNPNVEYFHVFGSLCYPTNDRDDLGKMKPKADIVVFIGYSETSRGFRIYNRRTKKIMETIHVKFDELTAMASEHDCLKPELQRFINHNSSAETINTPSKEDLDNLFGPMYEEYFEKKFSFTPIDSAAQPTQIHEDSSSTSSITVDEHEAPPIVTTSDEQTSLISLTETDEFNQEDSADFDGNSQLVPYNPPSHEEIESSTTALEHQITIEQKNIKEAMADHSWIKSMQDELSQFERLQVWELVPRPEGKNIIALKWQEEGIDFEELFAPVARLEAVRMFIAYVAHKNITIFQMDVKMTFLNGPLKEEVYVSQPEGFMDPEFPDHVYRLKKALYGLKQAPRAWYDKLSSFLIEHGFTKVHQSPRGIFISQSQYAIELLKKHGLDECVLMSTPMATKMLDADLQGTPTDQTTYHRMIGRLMYLIAICPDIAFATFDSRFEPIAYLDADHAGCKDDCKSTSGGLQFLGGKLISWSLKKQDCTAMSTAERGMNMFLGLMLCTSILDASHYETYGYKYNRILMYCDSKSAIAISCNPVQHSKTKHIDIQYHFIKEHVEKGTVKLYFVGTEYQLADLFTKALPKERFEYLVHRIGMRCMTPTQLESLTKSSS</sequence>
<dbReference type="Pfam" id="PF00098">
    <property type="entry name" value="zf-CCHC"/>
    <property type="match status" value="1"/>
</dbReference>